<dbReference type="Pfam" id="PF21056">
    <property type="entry name" value="ZSWIM1-3_RNaseH-like"/>
    <property type="match status" value="1"/>
</dbReference>
<organism evidence="3 4">
    <name type="scientific">Mycena venus</name>
    <dbReference type="NCBI Taxonomy" id="2733690"/>
    <lineage>
        <taxon>Eukaryota</taxon>
        <taxon>Fungi</taxon>
        <taxon>Dikarya</taxon>
        <taxon>Basidiomycota</taxon>
        <taxon>Agaricomycotina</taxon>
        <taxon>Agaricomycetes</taxon>
        <taxon>Agaricomycetidae</taxon>
        <taxon>Agaricales</taxon>
        <taxon>Marasmiineae</taxon>
        <taxon>Mycenaceae</taxon>
        <taxon>Mycena</taxon>
    </lineage>
</organism>
<dbReference type="OrthoDB" id="3247294at2759"/>
<dbReference type="PANTHER" id="PTHR33977">
    <property type="entry name" value="ZINC ION BINDING PROTEIN"/>
    <property type="match status" value="1"/>
</dbReference>
<comment type="caution">
    <text evidence="3">The sequence shown here is derived from an EMBL/GenBank/DDBJ whole genome shotgun (WGS) entry which is preliminary data.</text>
</comment>
<dbReference type="EMBL" id="JACAZI010000001">
    <property type="protein sequence ID" value="KAF7372423.1"/>
    <property type="molecule type" value="Genomic_DNA"/>
</dbReference>
<feature type="domain" description="ZSWIM1/3 RNaseH-like" evidence="2">
    <location>
        <begin position="295"/>
        <end position="366"/>
    </location>
</feature>
<dbReference type="AlphaFoldDB" id="A0A8H6Z4I3"/>
<proteinExistence type="predicted"/>
<accession>A0A8H6Z4I3</accession>
<sequence>MKAFTSRFRLGTPSARSQVNNELDINFNALQAFSPINNEASSIIEFRVHDDPSPPRYPVGSFHHDLASGKYQKQWNSWHDFEAWLAAEQESHVLEFRLVNTYTGSFLYTRQLRYVCSRAGTGGQKEYIKLHPDWNRKRGPKRTDCKCTLIIKQYPDTSTVLGNYSDVHNHDLGNANLPFTQIPKATREYIAGLLRMKVAPEHILKMLHRGVYDHDELFTQDLDANYVASRMEFIELRDIRRIEKEIEAEAIRLHPDDGQSTILWVQRLRNKGHLLAFKSKTDPVPPGSNLTHNLFLLAIQTDWQRQIFAKYGHKLVCIDATHNVTMYENLNLTTLVVRDKWGHGVPVSWMLASNGTEETITYFLKVNRLQSPTTIPRRIMSDFDRAQIHSCVNVYEAIILLCWWHVLHAWQQHFSIPAYPELWVLLKNWIRIIDQVEFDATWTKIRSMAPQGFIQYLERYWMPEHVVRMWSAVFRTGRSIFEDCDTNMLIEAWHSVLKGTFLHGKRNRRLDHLISTLINDVLPYYALKQRRQDLGFEGPDLELKKRQDILRRSQLYTKSDIIQVEGSDSKYLVQSQSNPSQVYEVDIDTYTVSSTSLAPLPMACGQAPTCLAFLLPPPLAQPSNVPDGFSGPKPHALIVIAEKLERLAARLRRPCKNDETNPTLAVLEDTLDTMLLATDTSCVLPAAQHFAPAVKDNARSAMMPGIKTKRTRAGDKAYGAGASSGSKAKKVSTRSKATATHPVPSIPSTIPPTTLPQLQPPSYPFAYYSPAPANYPPAPYVYPAGPQAGPSNVYYNPHTYYLDPSRV</sequence>
<evidence type="ECO:0000256" key="1">
    <source>
        <dbReference type="SAM" id="MobiDB-lite"/>
    </source>
</evidence>
<name>A0A8H6Z4I3_9AGAR</name>
<dbReference type="Proteomes" id="UP000620124">
    <property type="component" value="Unassembled WGS sequence"/>
</dbReference>
<dbReference type="PANTHER" id="PTHR33977:SF1">
    <property type="entry name" value="ZINC ION BINDING PROTEIN"/>
    <property type="match status" value="1"/>
</dbReference>
<evidence type="ECO:0000259" key="2">
    <source>
        <dbReference type="Pfam" id="PF21056"/>
    </source>
</evidence>
<evidence type="ECO:0000313" key="4">
    <source>
        <dbReference type="Proteomes" id="UP000620124"/>
    </source>
</evidence>
<gene>
    <name evidence="3" type="ORF">MVEN_00103500</name>
</gene>
<feature type="region of interest" description="Disordered" evidence="1">
    <location>
        <begin position="710"/>
        <end position="755"/>
    </location>
</feature>
<keyword evidence="4" id="KW-1185">Reference proteome</keyword>
<protein>
    <submittedName>
        <fullName evidence="3">SWIM-type domain-containing protein</fullName>
    </submittedName>
</protein>
<evidence type="ECO:0000313" key="3">
    <source>
        <dbReference type="EMBL" id="KAF7372423.1"/>
    </source>
</evidence>
<feature type="compositionally biased region" description="Low complexity" evidence="1">
    <location>
        <begin position="716"/>
        <end position="726"/>
    </location>
</feature>
<reference evidence="3" key="1">
    <citation type="submission" date="2020-05" db="EMBL/GenBank/DDBJ databases">
        <title>Mycena genomes resolve the evolution of fungal bioluminescence.</title>
        <authorList>
            <person name="Tsai I.J."/>
        </authorList>
    </citation>
    <scope>NUCLEOTIDE SEQUENCE</scope>
    <source>
        <strain evidence="3">CCC161011</strain>
    </source>
</reference>
<dbReference type="InterPro" id="IPR048324">
    <property type="entry name" value="ZSWIM1-3_RNaseH-like"/>
</dbReference>